<organism evidence="3">
    <name type="scientific">marine metagenome</name>
    <dbReference type="NCBI Taxonomy" id="408172"/>
    <lineage>
        <taxon>unclassified sequences</taxon>
        <taxon>metagenomes</taxon>
        <taxon>ecological metagenomes</taxon>
    </lineage>
</organism>
<dbReference type="InterPro" id="IPR010987">
    <property type="entry name" value="Glutathione-S-Trfase_C-like"/>
</dbReference>
<accession>A0A382AJ01</accession>
<dbReference type="PROSITE" id="PS50404">
    <property type="entry name" value="GST_NTER"/>
    <property type="match status" value="1"/>
</dbReference>
<evidence type="ECO:0000259" key="2">
    <source>
        <dbReference type="PROSITE" id="PS50405"/>
    </source>
</evidence>
<dbReference type="SUPFAM" id="SSF52833">
    <property type="entry name" value="Thioredoxin-like"/>
    <property type="match status" value="1"/>
</dbReference>
<gene>
    <name evidence="3" type="ORF">METZ01_LOCUS154115</name>
</gene>
<dbReference type="InterPro" id="IPR004046">
    <property type="entry name" value="GST_C"/>
</dbReference>
<dbReference type="Gene3D" id="1.20.1050.10">
    <property type="match status" value="1"/>
</dbReference>
<dbReference type="Pfam" id="PF00043">
    <property type="entry name" value="GST_C"/>
    <property type="match status" value="1"/>
</dbReference>
<reference evidence="3" key="1">
    <citation type="submission" date="2018-05" db="EMBL/GenBank/DDBJ databases">
        <authorList>
            <person name="Lanie J.A."/>
            <person name="Ng W.-L."/>
            <person name="Kazmierczak K.M."/>
            <person name="Andrzejewski T.M."/>
            <person name="Davidsen T.M."/>
            <person name="Wayne K.J."/>
            <person name="Tettelin H."/>
            <person name="Glass J.I."/>
            <person name="Rusch D."/>
            <person name="Podicherti R."/>
            <person name="Tsui H.-C.T."/>
            <person name="Winkler M.E."/>
        </authorList>
    </citation>
    <scope>NUCLEOTIDE SEQUENCE</scope>
</reference>
<dbReference type="InterPro" id="IPR036249">
    <property type="entry name" value="Thioredoxin-like_sf"/>
</dbReference>
<sequence length="203" mass="23206">MQLYSTTGAPNPRRVRIFLAEKGIEVPIEEISIMEQEHKTEEYRKISPSSRVPALVLDDGTVILESMAICRYFELLNPDPSLFGKLELEQSLIEMQSRRMELELMQSVALTFRHTHPAFSKLENQMPEYGALQKKAAQRRLRLLDKELENSEFIAGSNYSVADITALCAIDFCVPAKIEIPEDHKNLQRWIAAIKKRPSSSIM</sequence>
<dbReference type="SUPFAM" id="SSF47616">
    <property type="entry name" value="GST C-terminal domain-like"/>
    <property type="match status" value="1"/>
</dbReference>
<dbReference type="SFLD" id="SFLDS00019">
    <property type="entry name" value="Glutathione_Transferase_(cytos"/>
    <property type="match status" value="1"/>
</dbReference>
<proteinExistence type="predicted"/>
<evidence type="ECO:0008006" key="4">
    <source>
        <dbReference type="Google" id="ProtNLM"/>
    </source>
</evidence>
<dbReference type="AlphaFoldDB" id="A0A382AJ01"/>
<dbReference type="Pfam" id="PF13409">
    <property type="entry name" value="GST_N_2"/>
    <property type="match status" value="1"/>
</dbReference>
<dbReference type="SFLD" id="SFLDG00358">
    <property type="entry name" value="Main_(cytGST)"/>
    <property type="match status" value="1"/>
</dbReference>
<dbReference type="PANTHER" id="PTHR44051:SF8">
    <property type="entry name" value="GLUTATHIONE S-TRANSFERASE GSTA"/>
    <property type="match status" value="1"/>
</dbReference>
<feature type="domain" description="GST N-terminal" evidence="1">
    <location>
        <begin position="1"/>
        <end position="81"/>
    </location>
</feature>
<dbReference type="EMBL" id="UINC01025529">
    <property type="protein sequence ID" value="SVB01261.1"/>
    <property type="molecule type" value="Genomic_DNA"/>
</dbReference>
<dbReference type="InterPro" id="IPR036282">
    <property type="entry name" value="Glutathione-S-Trfase_C_sf"/>
</dbReference>
<dbReference type="CDD" id="cd03051">
    <property type="entry name" value="GST_N_GTT2_like"/>
    <property type="match status" value="1"/>
</dbReference>
<dbReference type="InterPro" id="IPR004045">
    <property type="entry name" value="Glutathione_S-Trfase_N"/>
</dbReference>
<dbReference type="InterPro" id="IPR040079">
    <property type="entry name" value="Glutathione_S-Trfase"/>
</dbReference>
<evidence type="ECO:0000259" key="1">
    <source>
        <dbReference type="PROSITE" id="PS50404"/>
    </source>
</evidence>
<dbReference type="PROSITE" id="PS50405">
    <property type="entry name" value="GST_CTER"/>
    <property type="match status" value="1"/>
</dbReference>
<dbReference type="InterPro" id="IPR034345">
    <property type="entry name" value="Gtt2-like_N"/>
</dbReference>
<protein>
    <recommendedName>
        <fullName evidence="4">GST N-terminal domain-containing protein</fullName>
    </recommendedName>
</protein>
<evidence type="ECO:0000313" key="3">
    <source>
        <dbReference type="EMBL" id="SVB01261.1"/>
    </source>
</evidence>
<dbReference type="PANTHER" id="PTHR44051">
    <property type="entry name" value="GLUTATHIONE S-TRANSFERASE-RELATED"/>
    <property type="match status" value="1"/>
</dbReference>
<feature type="domain" description="GST C-terminal" evidence="2">
    <location>
        <begin position="86"/>
        <end position="203"/>
    </location>
</feature>
<name>A0A382AJ01_9ZZZZ</name>
<dbReference type="Gene3D" id="3.40.30.10">
    <property type="entry name" value="Glutaredoxin"/>
    <property type="match status" value="1"/>
</dbReference>